<evidence type="ECO:0000313" key="7">
    <source>
        <dbReference type="Proteomes" id="UP000002817"/>
    </source>
</evidence>
<reference evidence="6" key="2">
    <citation type="submission" date="2011-08" db="EMBL/GenBank/DDBJ databases">
        <authorList>
            <person name="Hoffman M."/>
            <person name="Strain E.A."/>
            <person name="Brown E."/>
            <person name="Allard M.W."/>
        </authorList>
    </citation>
    <scope>NUCLEOTIDE SEQUENCE</scope>
    <source>
        <strain evidence="6">CIP 102891</strain>
    </source>
</reference>
<dbReference type="EMBL" id="AFWH01000001">
    <property type="protein sequence ID" value="EGU54208.1"/>
    <property type="molecule type" value="Genomic_DNA"/>
</dbReference>
<dbReference type="PANTHER" id="PTHR46470:SF2">
    <property type="entry name" value="GLYCERALDEHYDE 3-PHOSPHATE PHOSPHATASE"/>
    <property type="match status" value="1"/>
</dbReference>
<dbReference type="InterPro" id="IPR006439">
    <property type="entry name" value="HAD-SF_hydro_IA"/>
</dbReference>
<comment type="cofactor">
    <cofactor evidence="1">
        <name>Mg(2+)</name>
        <dbReference type="ChEBI" id="CHEBI:18420"/>
    </cofactor>
</comment>
<evidence type="ECO:0000256" key="2">
    <source>
        <dbReference type="ARBA" id="ARBA00022723"/>
    </source>
</evidence>
<dbReference type="NCBIfam" id="TIGR01549">
    <property type="entry name" value="HAD-SF-IA-v1"/>
    <property type="match status" value="1"/>
</dbReference>
<evidence type="ECO:0000256" key="1">
    <source>
        <dbReference type="ARBA" id="ARBA00001946"/>
    </source>
</evidence>
<dbReference type="GO" id="GO:0016791">
    <property type="term" value="F:phosphatase activity"/>
    <property type="evidence" value="ECO:0007669"/>
    <property type="project" value="TreeGrafter"/>
</dbReference>
<keyword evidence="2" id="KW-0479">Metal-binding</keyword>
<dbReference type="SUPFAM" id="SSF56784">
    <property type="entry name" value="HAD-like"/>
    <property type="match status" value="1"/>
</dbReference>
<dbReference type="InterPro" id="IPR051400">
    <property type="entry name" value="HAD-like_hydrolase"/>
</dbReference>
<dbReference type="OrthoDB" id="6196267at2"/>
<dbReference type="RefSeq" id="WP_004412099.1">
    <property type="nucleotide sequence ID" value="NZ_ACZV01000004.1"/>
</dbReference>
<sequence length="157" mass="17443">MSKVYLFDWGNTLMIDFASQKGKMYLWPHVEAVEGAEETLQHLSQSSTIYIATSAQDSSESEIQQAFQRVGLDTYISGYFCKANLGLEKQDPQFYQAIIDSVGQAASDVTMVGDNLEKDISPAKAAGLNTVFFNHQNTTLPEGTLHIESLRDLIKEL</sequence>
<dbReference type="PATRIC" id="fig|675816.5.peg.291"/>
<keyword evidence="4" id="KW-0460">Magnesium</keyword>
<evidence type="ECO:0000256" key="4">
    <source>
        <dbReference type="ARBA" id="ARBA00022842"/>
    </source>
</evidence>
<dbReference type="Proteomes" id="UP000002817">
    <property type="component" value="Unassembled WGS sequence"/>
</dbReference>
<dbReference type="InterPro" id="IPR036412">
    <property type="entry name" value="HAD-like_sf"/>
</dbReference>
<accession>C9QE62</accession>
<reference evidence="5 8" key="1">
    <citation type="submission" date="2009-10" db="EMBL/GenBank/DDBJ databases">
        <authorList>
            <consortium name="Los Alamos National Laboratory (LANL)"/>
            <consortium name="National Microbial Pathogen Data Resource (NMPDR)"/>
            <person name="Munk A.C."/>
            <person name="Chertkov O."/>
            <person name="Tapia R."/>
            <person name="Green L."/>
            <person name="Rogers Y."/>
            <person name="Detter J.C."/>
            <person name="Bruce D."/>
            <person name="Brettin T.S."/>
            <person name="Colwell R.R."/>
            <person name="Huq A."/>
            <person name="Grim C.J."/>
            <person name="Hasan N.A."/>
            <person name="Bartels D."/>
            <person name="Vonstein V."/>
        </authorList>
    </citation>
    <scope>NUCLEOTIDE SEQUENCE [LARGE SCALE GENOMIC DNA]</scope>
    <source>
        <strain evidence="5 8">CIP 102891</strain>
    </source>
</reference>
<keyword evidence="8" id="KW-1185">Reference proteome</keyword>
<protein>
    <submittedName>
        <fullName evidence="5 6">Hydrolase</fullName>
    </submittedName>
</protein>
<gene>
    <name evidence="5" type="ORF">VIA_001405</name>
    <name evidence="6" type="ORF">VIOR3934_20315</name>
</gene>
<evidence type="ECO:0000313" key="6">
    <source>
        <dbReference type="EMBL" id="EGU54208.1"/>
    </source>
</evidence>
<keyword evidence="3 6" id="KW-0378">Hydrolase</keyword>
<proteinExistence type="predicted"/>
<dbReference type="Gene3D" id="3.40.50.1000">
    <property type="entry name" value="HAD superfamily/HAD-like"/>
    <property type="match status" value="1"/>
</dbReference>
<dbReference type="PANTHER" id="PTHR46470">
    <property type="entry name" value="N-ACYLNEURAMINATE-9-PHOSPHATASE"/>
    <property type="match status" value="1"/>
</dbReference>
<dbReference type="Pfam" id="PF00702">
    <property type="entry name" value="Hydrolase"/>
    <property type="match status" value="1"/>
</dbReference>
<dbReference type="InterPro" id="IPR023214">
    <property type="entry name" value="HAD_sf"/>
</dbReference>
<dbReference type="GO" id="GO:0046872">
    <property type="term" value="F:metal ion binding"/>
    <property type="evidence" value="ECO:0007669"/>
    <property type="project" value="UniProtKB-KW"/>
</dbReference>
<evidence type="ECO:0000313" key="8">
    <source>
        <dbReference type="Proteomes" id="UP000003515"/>
    </source>
</evidence>
<dbReference type="eggNOG" id="COG1011">
    <property type="taxonomic scope" value="Bacteria"/>
</dbReference>
<dbReference type="AlphaFoldDB" id="C9QE62"/>
<dbReference type="Proteomes" id="UP000003515">
    <property type="component" value="Unassembled WGS sequence"/>
</dbReference>
<dbReference type="STRING" id="675816.VIA_001405"/>
<organism evidence="6 7">
    <name type="scientific">Vibrio orientalis CIP 102891 = ATCC 33934</name>
    <dbReference type="NCBI Taxonomy" id="675816"/>
    <lineage>
        <taxon>Bacteria</taxon>
        <taxon>Pseudomonadati</taxon>
        <taxon>Pseudomonadota</taxon>
        <taxon>Gammaproteobacteria</taxon>
        <taxon>Vibrionales</taxon>
        <taxon>Vibrionaceae</taxon>
        <taxon>Vibrio</taxon>
        <taxon>Vibrio oreintalis group</taxon>
    </lineage>
</organism>
<comment type="caution">
    <text evidence="6">The sequence shown here is derived from an EMBL/GenBank/DDBJ whole genome shotgun (WGS) entry which is preliminary data.</text>
</comment>
<evidence type="ECO:0000256" key="3">
    <source>
        <dbReference type="ARBA" id="ARBA00022801"/>
    </source>
</evidence>
<name>C9QE62_VIBOR</name>
<dbReference type="EMBL" id="ACZV01000004">
    <property type="protein sequence ID" value="EEX94247.1"/>
    <property type="molecule type" value="Genomic_DNA"/>
</dbReference>
<evidence type="ECO:0000313" key="5">
    <source>
        <dbReference type="EMBL" id="EEX94247.1"/>
    </source>
</evidence>
<dbReference type="GO" id="GO:0044281">
    <property type="term" value="P:small molecule metabolic process"/>
    <property type="evidence" value="ECO:0007669"/>
    <property type="project" value="UniProtKB-ARBA"/>
</dbReference>
<reference evidence="6 7" key="3">
    <citation type="journal article" date="2012" name="Int. J. Syst. Evol. Microbiol.">
        <title>Vibrio caribbeanicus sp. nov., isolated from the marine sponge Scleritoderma cyanea.</title>
        <authorList>
            <person name="Hoffmann M."/>
            <person name="Monday S.R."/>
            <person name="Allard M.W."/>
            <person name="Strain E.A."/>
            <person name="Whittaker P."/>
            <person name="Naum M."/>
            <person name="McCarthy P.J."/>
            <person name="Lopez J.V."/>
            <person name="Fischer M."/>
            <person name="Brown E.W."/>
        </authorList>
    </citation>
    <scope>NUCLEOTIDE SEQUENCE [LARGE SCALE GENOMIC DNA]</scope>
    <source>
        <strain evidence="6">CIP 102891</strain>
        <strain evidence="7">CIP 102891 / ATCC 33934</strain>
    </source>
</reference>